<dbReference type="Pfam" id="PF03354">
    <property type="entry name" value="TerL_ATPase"/>
    <property type="match status" value="1"/>
</dbReference>
<name>A0A017RTI2_9CLOT</name>
<dbReference type="InterPro" id="IPR005021">
    <property type="entry name" value="Terminase_largesu-like"/>
</dbReference>
<dbReference type="PROSITE" id="PS50819">
    <property type="entry name" value="INTEIN_ENDONUCLEASE"/>
    <property type="match status" value="1"/>
</dbReference>
<keyword evidence="3" id="KW-1185">Reference proteome</keyword>
<evidence type="ECO:0000259" key="1">
    <source>
        <dbReference type="PROSITE" id="PS50819"/>
    </source>
</evidence>
<dbReference type="RefSeq" id="WP_035380458.1">
    <property type="nucleotide sequence ID" value="NZ_AZQP01000031.1"/>
</dbReference>
<feature type="domain" description="DOD-type homing endonuclease" evidence="1">
    <location>
        <begin position="190"/>
        <end position="309"/>
    </location>
</feature>
<protein>
    <submittedName>
        <fullName evidence="2">Terminase</fullName>
    </submittedName>
</protein>
<dbReference type="InterPro" id="IPR006142">
    <property type="entry name" value="INTEIN"/>
</dbReference>
<dbReference type="STRING" id="1403537.Q428_10240"/>
<dbReference type="InterPro" id="IPR036844">
    <property type="entry name" value="Hint_dom_sf"/>
</dbReference>
<proteinExistence type="predicted"/>
<dbReference type="PANTHER" id="PTHR41287">
    <property type="match status" value="1"/>
</dbReference>
<dbReference type="Pfam" id="PF14528">
    <property type="entry name" value="LAGLIDADG_3"/>
    <property type="match status" value="1"/>
</dbReference>
<dbReference type="SUPFAM" id="SSF51294">
    <property type="entry name" value="Hedgehog/intein (Hint) domain"/>
    <property type="match status" value="1"/>
</dbReference>
<reference evidence="2 3" key="1">
    <citation type="journal article" date="2014" name="Genome Announc.">
        <title>Draft Genome Sequence of Fervidicella metallireducens Strain AeBT, an Iron-Reducing Thermoanaerobe from the Great Artesian Basin.</title>
        <authorList>
            <person name="Patel B.K."/>
        </authorList>
    </citation>
    <scope>NUCLEOTIDE SEQUENCE [LARGE SCALE GENOMIC DNA]</scope>
    <source>
        <strain evidence="2 3">AeB</strain>
    </source>
</reference>
<dbReference type="InterPro" id="IPR004042">
    <property type="entry name" value="Intein_endonuc_central"/>
</dbReference>
<evidence type="ECO:0000313" key="3">
    <source>
        <dbReference type="Proteomes" id="UP000019681"/>
    </source>
</evidence>
<dbReference type="PRINTS" id="PR00379">
    <property type="entry name" value="INTEIN"/>
</dbReference>
<accession>A0A017RTI2</accession>
<dbReference type="InterPro" id="IPR046461">
    <property type="entry name" value="TerL_ATPase"/>
</dbReference>
<comment type="caution">
    <text evidence="2">The sequence shown here is derived from an EMBL/GenBank/DDBJ whole genome shotgun (WGS) entry which is preliminary data.</text>
</comment>
<dbReference type="AlphaFoldDB" id="A0A017RTI2"/>
<dbReference type="InterPro" id="IPR027417">
    <property type="entry name" value="P-loop_NTPase"/>
</dbReference>
<dbReference type="Proteomes" id="UP000019681">
    <property type="component" value="Unassembled WGS sequence"/>
</dbReference>
<organism evidence="2 3">
    <name type="scientific">Fervidicella metallireducens AeB</name>
    <dbReference type="NCBI Taxonomy" id="1403537"/>
    <lineage>
        <taxon>Bacteria</taxon>
        <taxon>Bacillati</taxon>
        <taxon>Bacillota</taxon>
        <taxon>Clostridia</taxon>
        <taxon>Eubacteriales</taxon>
        <taxon>Clostridiaceae</taxon>
        <taxon>Fervidicella</taxon>
    </lineage>
</organism>
<gene>
    <name evidence="2" type="ORF">Q428_10240</name>
</gene>
<dbReference type="PANTHER" id="PTHR41287:SF1">
    <property type="entry name" value="PROTEIN YMFN"/>
    <property type="match status" value="1"/>
</dbReference>
<dbReference type="GO" id="GO:0004519">
    <property type="term" value="F:endonuclease activity"/>
    <property type="evidence" value="ECO:0007669"/>
    <property type="project" value="InterPro"/>
</dbReference>
<dbReference type="InterPro" id="IPR046462">
    <property type="entry name" value="TerL_nuclease"/>
</dbReference>
<dbReference type="OrthoDB" id="9760250at2"/>
<dbReference type="Gene3D" id="3.10.28.10">
    <property type="entry name" value="Homing endonucleases"/>
    <property type="match status" value="1"/>
</dbReference>
<dbReference type="Pfam" id="PF20441">
    <property type="entry name" value="TerL_nuclease"/>
    <property type="match status" value="1"/>
</dbReference>
<dbReference type="InterPro" id="IPR027434">
    <property type="entry name" value="Homing_endonucl"/>
</dbReference>
<dbReference type="InterPro" id="IPR004860">
    <property type="entry name" value="LAGLIDADG_dom"/>
</dbReference>
<dbReference type="Gene3D" id="3.40.50.300">
    <property type="entry name" value="P-loop containing nucleotide triphosphate hydrolases"/>
    <property type="match status" value="1"/>
</dbReference>
<dbReference type="SUPFAM" id="SSF55608">
    <property type="entry name" value="Homing endonucleases"/>
    <property type="match status" value="1"/>
</dbReference>
<evidence type="ECO:0000313" key="2">
    <source>
        <dbReference type="EMBL" id="EYE88028.1"/>
    </source>
</evidence>
<dbReference type="EMBL" id="AZQP01000031">
    <property type="protein sequence ID" value="EYE88028.1"/>
    <property type="molecule type" value="Genomic_DNA"/>
</dbReference>
<sequence>MYDEAKAQHAVNFINCLKHTKGQWRGVPFDLLPWQDKIIRDIFGTVKENGYRQYNTAYVEIPKKNGKQLALDTPIPTPDGWTTMGEIKAGDKVIDEKGRPCNVVAISEIDDTEQAYKINFRDGTSIVAGERHLWKVQVTNNGRREKLLTTGEMYQKQFKTKSKENRALFRIPIADAFILPENKLPIDPYLFGYWIGNGNAVKPEITVMRDDVDEVIKNIPYKLHNRYKQEGNSDILVYKELKSILVKNFREKRIPIEYLRASAQQRKRLLQGLIDSDGCVSTAKSQAIYVTILFELAKDVQDLLWSLGIKNTLKTAPSARYGIETGEICYLIKFTAFNDLEVSGLDRKLKRGRERNIKTRSHFHYIKSIEKTGKTKMRCIQVDSPSRLYLAGKSMIPTHNSELAAAVALYMTCGDGEWGAEVYGCAADRQQASIVFDVAVEMVEQCPALKKRIKPVLSVKRLIYKPTNSFYQVLSAEAYSKHGLNVHGVVMDELHAQPNRDLYDVMTKGSGDARLQPLFFLITTAGTDRNSICYEVHQKAVDILEGRKIDPTFYPVIYGIDDNDDWTLEKNWYKANPSLGHTIDIEKVRNAFNSAKENPAEENIFRQLRLNQWVKQSTRWMQMDKWDECAFKVDIDSLKGRECYGGLDLSSTTDITAFVLVFPPRTSDEKYIVLPHFWIPEDNLNLRVRRDHVPYDIWKKQGYLKTTEGNVVHYGYIETFIEELGKKYNIKEIAFDRWGAVQMVQNIEGMGFTVVPFGQGYKDMSPPTKELMKITLEKKIAHGGHPVLRWMMDNIYVKTDPAGNIKPDKEKSTEKIDGAVALIMALDRSIRHENKESVYEKRGMRSFLD</sequence>
<dbReference type="GO" id="GO:0016539">
    <property type="term" value="P:intein-mediated protein splicing"/>
    <property type="evidence" value="ECO:0007669"/>
    <property type="project" value="InterPro"/>
</dbReference>
<dbReference type="Gene3D" id="3.30.420.240">
    <property type="match status" value="1"/>
</dbReference>